<evidence type="ECO:0000313" key="2">
    <source>
        <dbReference type="EMBL" id="KAK5088368.1"/>
    </source>
</evidence>
<name>A0AAN7T4K0_9EURO</name>
<evidence type="ECO:0000256" key="1">
    <source>
        <dbReference type="SAM" id="Phobius"/>
    </source>
</evidence>
<feature type="transmembrane region" description="Helical" evidence="1">
    <location>
        <begin position="249"/>
        <end position="268"/>
    </location>
</feature>
<dbReference type="Proteomes" id="UP001309876">
    <property type="component" value="Unassembled WGS sequence"/>
</dbReference>
<dbReference type="AlphaFoldDB" id="A0AAN7T4K0"/>
<keyword evidence="1" id="KW-0472">Membrane</keyword>
<keyword evidence="1" id="KW-0812">Transmembrane</keyword>
<keyword evidence="3" id="KW-1185">Reference proteome</keyword>
<organism evidence="2 3">
    <name type="scientific">Lithohypha guttulata</name>
    <dbReference type="NCBI Taxonomy" id="1690604"/>
    <lineage>
        <taxon>Eukaryota</taxon>
        <taxon>Fungi</taxon>
        <taxon>Dikarya</taxon>
        <taxon>Ascomycota</taxon>
        <taxon>Pezizomycotina</taxon>
        <taxon>Eurotiomycetes</taxon>
        <taxon>Chaetothyriomycetidae</taxon>
        <taxon>Chaetothyriales</taxon>
        <taxon>Trichomeriaceae</taxon>
        <taxon>Lithohypha</taxon>
    </lineage>
</organism>
<comment type="caution">
    <text evidence="2">The sequence shown here is derived from an EMBL/GenBank/DDBJ whole genome shotgun (WGS) entry which is preliminary data.</text>
</comment>
<reference evidence="2 3" key="1">
    <citation type="submission" date="2023-08" db="EMBL/GenBank/DDBJ databases">
        <title>Black Yeasts Isolated from many extreme environments.</title>
        <authorList>
            <person name="Coleine C."/>
            <person name="Stajich J.E."/>
            <person name="Selbmann L."/>
        </authorList>
    </citation>
    <scope>NUCLEOTIDE SEQUENCE [LARGE SCALE GENOMIC DNA]</scope>
    <source>
        <strain evidence="2 3">CCFEE 5910</strain>
    </source>
</reference>
<feature type="transmembrane region" description="Helical" evidence="1">
    <location>
        <begin position="123"/>
        <end position="142"/>
    </location>
</feature>
<feature type="transmembrane region" description="Helical" evidence="1">
    <location>
        <begin position="224"/>
        <end position="243"/>
    </location>
</feature>
<gene>
    <name evidence="2" type="ORF">LTR05_002586</name>
</gene>
<protein>
    <submittedName>
        <fullName evidence="2">Uncharacterized protein</fullName>
    </submittedName>
</protein>
<evidence type="ECO:0000313" key="3">
    <source>
        <dbReference type="Proteomes" id="UP001309876"/>
    </source>
</evidence>
<keyword evidence="1" id="KW-1133">Transmembrane helix</keyword>
<accession>A0AAN7T4K0</accession>
<sequence>MFFLSSFTDLQLDIVGIVAILGEASVLRISQISALSWHHELPRLMPAPQALLKHSLEKRLPTEAGKVVGAYSGNVNLELNFFCQLLHPHELDHYQVEFVTVKKRKGLEDSPPYEVNPSGSLRALSLLGLALSVTLIALAVVYDDGWALVGTILLSITSTLVGFASRVKLEVQQPPKDRLTKVHDSDVVIYYPRTGAFRVVRCSEFESRLYFTSETCKPLFDDSLYRAFALCGTVTLIFGLISIGNAQTILQVTFAATYVLLNITYWLASAISSHKHWKHNYDVQTHAFELPAPAPTPAVTLTPDASTVIPGRTTTLVLPVQETNDDVERNITRRITTTRTRVMSLQRRYTGNVTIAQSNRIFTTALWETIALTGTGDWLRRTNIAPKNDVWDKWISLAGEAARMDEPDCRGTHSFTTNGRTRIVLSAWPYRQVLARLFEDEQTKHKWRPKWSNQQLSNIHPEIVQSKSEVDNADAT</sequence>
<dbReference type="EMBL" id="JAVRRJ010000002">
    <property type="protein sequence ID" value="KAK5088368.1"/>
    <property type="molecule type" value="Genomic_DNA"/>
</dbReference>
<proteinExistence type="predicted"/>
<feature type="transmembrane region" description="Helical" evidence="1">
    <location>
        <begin position="148"/>
        <end position="169"/>
    </location>
</feature>